<sequence length="552" mass="57102">MSRIVIVGNGPVGHRLADRTARGGEHHRVTVLGAERCPAYNRVLLPSVVAGTLSGDDTRLPPPGPAVVVRVGERVTDVDRDRRRVRSSSGAIHHYDVLVLATGARPVWPEAPGLTGPSDQPGAAVVALRTLDDVEYLGRRLRTGLPVTVLGGGTLGLETARALAARGARVDLVHRSRSLMERQLDDVAGAVLLASTRALGITVHLGHQPVGYRDGHLVLDDGREIHSELVVVAVGASPRTELATGAGLVVRRGVVVDDTLTTSDPHIRAVGDCAEHDGVQYGLLAPGFDQADVLASLLTRAAPVAAYRGSSAVTRLKARDIDLTALGDSRASEPADLVTMADQRRGRYARLAVRDDRVTGAILIGFPRAAATLGQLYDRGDPLPDDPFHLLLGETTGGAQGQELAELPDTAVVCRCNAVSKRALVTAWRVGARDVPALSRVTRAGTGCGGCAATLTGLCRWLERAGPAAAPAGAAEGENGGAAAEPEPAGTARAPGQPESRDQDVPSCQVPLAAAPAARRPPPASGAGDLVRAGAAPPASTARPDLDEEGVA</sequence>
<evidence type="ECO:0000256" key="4">
    <source>
        <dbReference type="ARBA" id="ARBA00005096"/>
    </source>
</evidence>
<dbReference type="InterPro" id="IPR007419">
    <property type="entry name" value="BFD-like_2Fe2S-bd_dom"/>
</dbReference>
<evidence type="ECO:0000256" key="12">
    <source>
        <dbReference type="ARBA" id="ARBA00023014"/>
    </source>
</evidence>
<keyword evidence="10" id="KW-0560">Oxidoreductase</keyword>
<evidence type="ECO:0000256" key="9">
    <source>
        <dbReference type="ARBA" id="ARBA00022827"/>
    </source>
</evidence>
<dbReference type="Pfam" id="PF18267">
    <property type="entry name" value="Rubredoxin_C"/>
    <property type="match status" value="1"/>
</dbReference>
<keyword evidence="18" id="KW-1185">Reference proteome</keyword>
<dbReference type="Gene3D" id="3.30.390.30">
    <property type="match status" value="1"/>
</dbReference>
<dbReference type="PANTHER" id="PTHR43809:SF1">
    <property type="entry name" value="NITRITE REDUCTASE (NADH) LARGE SUBUNIT"/>
    <property type="match status" value="1"/>
</dbReference>
<reference evidence="17 18" key="1">
    <citation type="submission" date="2013-07" db="EMBL/GenBank/DDBJ databases">
        <authorList>
            <consortium name="DOE Joint Genome Institute"/>
            <person name="Reeve W."/>
            <person name="Huntemann M."/>
            <person name="Han J."/>
            <person name="Chen A."/>
            <person name="Kyrpides N."/>
            <person name="Mavromatis K."/>
            <person name="Markowitz V."/>
            <person name="Palaniappan K."/>
            <person name="Ivanova N."/>
            <person name="Schaumberg A."/>
            <person name="Pati A."/>
            <person name="Liolios K."/>
            <person name="Nordberg H.P."/>
            <person name="Cantor M.N."/>
            <person name="Hua S.X."/>
            <person name="Woyke T."/>
        </authorList>
    </citation>
    <scope>NUCLEOTIDE SEQUENCE [LARGE SCALE GENOMIC DNA]</scope>
    <source>
        <strain evidence="17 18">DSM 43889</strain>
    </source>
</reference>
<comment type="cofactor">
    <cofactor evidence="2">
        <name>[4Fe-4S] cluster</name>
        <dbReference type="ChEBI" id="CHEBI:49883"/>
    </cofactor>
</comment>
<comment type="cofactor">
    <cofactor evidence="3">
        <name>FAD</name>
        <dbReference type="ChEBI" id="CHEBI:57692"/>
    </cofactor>
</comment>
<evidence type="ECO:0000256" key="3">
    <source>
        <dbReference type="ARBA" id="ARBA00001974"/>
    </source>
</evidence>
<evidence type="ECO:0000259" key="14">
    <source>
        <dbReference type="Pfam" id="PF04324"/>
    </source>
</evidence>
<accession>A0ABT1JNJ4</accession>
<evidence type="ECO:0000256" key="10">
    <source>
        <dbReference type="ARBA" id="ARBA00023002"/>
    </source>
</evidence>
<evidence type="ECO:0000256" key="2">
    <source>
        <dbReference type="ARBA" id="ARBA00001966"/>
    </source>
</evidence>
<dbReference type="InterPro" id="IPR036188">
    <property type="entry name" value="FAD/NAD-bd_sf"/>
</dbReference>
<dbReference type="Gene3D" id="3.50.50.60">
    <property type="entry name" value="FAD/NAD(P)-binding domain"/>
    <property type="match status" value="2"/>
</dbReference>
<comment type="caution">
    <text evidence="17">The sequence shown here is derived from an EMBL/GenBank/DDBJ whole genome shotgun (WGS) entry which is preliminary data.</text>
</comment>
<evidence type="ECO:0000313" key="18">
    <source>
        <dbReference type="Proteomes" id="UP000791080"/>
    </source>
</evidence>
<dbReference type="Gene3D" id="1.10.10.1100">
    <property type="entry name" value="BFD-like [2Fe-2S]-binding domain"/>
    <property type="match status" value="1"/>
</dbReference>
<evidence type="ECO:0000256" key="6">
    <source>
        <dbReference type="ARBA" id="ARBA00022617"/>
    </source>
</evidence>
<gene>
    <name evidence="17" type="ORF">G443_004365</name>
</gene>
<protein>
    <submittedName>
        <fullName evidence="17">Assimilatory nitrate reductase electron transfer subunit</fullName>
    </submittedName>
</protein>
<evidence type="ECO:0000256" key="13">
    <source>
        <dbReference type="SAM" id="MobiDB-lite"/>
    </source>
</evidence>
<evidence type="ECO:0000256" key="8">
    <source>
        <dbReference type="ARBA" id="ARBA00022723"/>
    </source>
</evidence>
<feature type="compositionally biased region" description="Low complexity" evidence="13">
    <location>
        <begin position="470"/>
        <end position="496"/>
    </location>
</feature>
<dbReference type="PRINTS" id="PR00411">
    <property type="entry name" value="PNDRDTASEI"/>
</dbReference>
<dbReference type="InterPro" id="IPR041575">
    <property type="entry name" value="Rubredoxin_C"/>
</dbReference>
<evidence type="ECO:0000313" key="17">
    <source>
        <dbReference type="EMBL" id="MCP2334095.1"/>
    </source>
</evidence>
<feature type="domain" description="FAD/NAD(P)-binding" evidence="15">
    <location>
        <begin position="3"/>
        <end position="276"/>
    </location>
</feature>
<evidence type="ECO:0000256" key="7">
    <source>
        <dbReference type="ARBA" id="ARBA00022630"/>
    </source>
</evidence>
<dbReference type="InterPro" id="IPR052034">
    <property type="entry name" value="NasD-like"/>
</dbReference>
<dbReference type="SUPFAM" id="SSF51905">
    <property type="entry name" value="FAD/NAD(P)-binding domain"/>
    <property type="match status" value="2"/>
</dbReference>
<dbReference type="InterPro" id="IPR023753">
    <property type="entry name" value="FAD/NAD-binding_dom"/>
</dbReference>
<feature type="domain" description="BFD-like [2Fe-2S]-binding" evidence="14">
    <location>
        <begin position="412"/>
        <end position="455"/>
    </location>
</feature>
<keyword evidence="12" id="KW-0411">Iron-sulfur</keyword>
<organism evidence="17 18">
    <name type="scientific">Actinoalloteichus caeruleus DSM 43889</name>
    <dbReference type="NCBI Taxonomy" id="1120930"/>
    <lineage>
        <taxon>Bacteria</taxon>
        <taxon>Bacillati</taxon>
        <taxon>Actinomycetota</taxon>
        <taxon>Actinomycetes</taxon>
        <taxon>Pseudonocardiales</taxon>
        <taxon>Pseudonocardiaceae</taxon>
        <taxon>Actinoalloteichus</taxon>
        <taxon>Actinoalloteichus cyanogriseus</taxon>
    </lineage>
</organism>
<dbReference type="InterPro" id="IPR041854">
    <property type="entry name" value="BFD-like_2Fe2S-bd_dom_sf"/>
</dbReference>
<evidence type="ECO:0000256" key="1">
    <source>
        <dbReference type="ARBA" id="ARBA00001929"/>
    </source>
</evidence>
<keyword evidence="8" id="KW-0479">Metal-binding</keyword>
<feature type="region of interest" description="Disordered" evidence="13">
    <location>
        <begin position="470"/>
        <end position="552"/>
    </location>
</feature>
<name>A0ABT1JNJ4_ACTCY</name>
<dbReference type="InterPro" id="IPR016156">
    <property type="entry name" value="FAD/NAD-linked_Rdtase_dimer_sf"/>
</dbReference>
<dbReference type="PANTHER" id="PTHR43809">
    <property type="entry name" value="NITRITE REDUCTASE (NADH) LARGE SUBUNIT"/>
    <property type="match status" value="1"/>
</dbReference>
<feature type="domain" description="NADH-rubredoxin oxidoreductase C-terminal" evidence="16">
    <location>
        <begin position="313"/>
        <end position="366"/>
    </location>
</feature>
<dbReference type="Pfam" id="PF07992">
    <property type="entry name" value="Pyr_redox_2"/>
    <property type="match status" value="1"/>
</dbReference>
<comment type="pathway">
    <text evidence="4">Nitrogen metabolism; nitrate reduction (assimilation).</text>
</comment>
<reference evidence="17 18" key="2">
    <citation type="submission" date="2022-06" db="EMBL/GenBank/DDBJ databases">
        <title>Genomic Encyclopedia of Type Strains, Phase I: the one thousand microbial genomes (KMG-I) project.</title>
        <authorList>
            <person name="Kyrpides N."/>
        </authorList>
    </citation>
    <scope>NUCLEOTIDE SEQUENCE [LARGE SCALE GENOMIC DNA]</scope>
    <source>
        <strain evidence="17 18">DSM 43889</strain>
    </source>
</reference>
<proteinExistence type="inferred from homology"/>
<dbReference type="Proteomes" id="UP000791080">
    <property type="component" value="Unassembled WGS sequence"/>
</dbReference>
<keyword evidence="9" id="KW-0274">FAD</keyword>
<keyword evidence="11" id="KW-0408">Iron</keyword>
<evidence type="ECO:0000256" key="5">
    <source>
        <dbReference type="ARBA" id="ARBA00010429"/>
    </source>
</evidence>
<evidence type="ECO:0000259" key="16">
    <source>
        <dbReference type="Pfam" id="PF18267"/>
    </source>
</evidence>
<evidence type="ECO:0000256" key="11">
    <source>
        <dbReference type="ARBA" id="ARBA00023004"/>
    </source>
</evidence>
<comment type="similarity">
    <text evidence="5">Belongs to the nitrite and sulfite reductase 4Fe-4S domain family.</text>
</comment>
<dbReference type="Pfam" id="PF04324">
    <property type="entry name" value="Fer2_BFD"/>
    <property type="match status" value="1"/>
</dbReference>
<keyword evidence="6" id="KW-0349">Heme</keyword>
<keyword evidence="7" id="KW-0285">Flavoprotein</keyword>
<dbReference type="RefSeq" id="WP_081715396.1">
    <property type="nucleotide sequence ID" value="NZ_AUBJ02000001.1"/>
</dbReference>
<dbReference type="PRINTS" id="PR00368">
    <property type="entry name" value="FADPNR"/>
</dbReference>
<comment type="cofactor">
    <cofactor evidence="1">
        <name>siroheme</name>
        <dbReference type="ChEBI" id="CHEBI:60052"/>
    </cofactor>
</comment>
<dbReference type="EMBL" id="AUBJ02000001">
    <property type="protein sequence ID" value="MCP2334095.1"/>
    <property type="molecule type" value="Genomic_DNA"/>
</dbReference>
<evidence type="ECO:0000259" key="15">
    <source>
        <dbReference type="Pfam" id="PF07992"/>
    </source>
</evidence>